<organism evidence="2 3">
    <name type="scientific">Pseudomonas oryzihabitans</name>
    <dbReference type="NCBI Taxonomy" id="47885"/>
    <lineage>
        <taxon>Bacteria</taxon>
        <taxon>Pseudomonadati</taxon>
        <taxon>Pseudomonadota</taxon>
        <taxon>Gammaproteobacteria</taxon>
        <taxon>Pseudomonadales</taxon>
        <taxon>Pseudomonadaceae</taxon>
        <taxon>Pseudomonas</taxon>
    </lineage>
</organism>
<evidence type="ECO:0000313" key="2">
    <source>
        <dbReference type="EMBL" id="AXA67776.1"/>
    </source>
</evidence>
<protein>
    <recommendedName>
        <fullName evidence="1">Type 4 fimbrial biogenesis protein PilX N-terminal domain-containing protein</fullName>
    </recommendedName>
</protein>
<accession>A0A2Z5ACR3</accession>
<gene>
    <name evidence="2" type="ORF">CE139_18795</name>
</gene>
<reference evidence="2 3" key="1">
    <citation type="submission" date="2017-06" db="EMBL/GenBank/DDBJ databases">
        <title>Evolution towards high GC content and high-temperature stress adaptation in endophytic Pseudomonas oryzihabitans impacted its plant-growth promoting traits.</title>
        <authorList>
            <person name="Nascimento F.X."/>
        </authorList>
    </citation>
    <scope>NUCLEOTIDE SEQUENCE [LARGE SCALE GENOMIC DNA]</scope>
    <source>
        <strain evidence="2 3">MS8</strain>
    </source>
</reference>
<dbReference type="InterPro" id="IPR025746">
    <property type="entry name" value="PilX_N_dom"/>
</dbReference>
<sequence>MTSIKASSQRGVVLLVALIMLLLLTLLALSSMRSSTLQNRLGGSVSEQKRAYNAADSALREGERRVNALKLSATFSAASAGYSSCASTVAAIGSNLCLLVEGSDLDTTEKTQAWAKTALAATGTASTSVAYSGYDGKSAFTGLPRWVATVIASSGEEDVSLATQGKGTYYYRVTAAATAGGARFPVILQSVIKVEVQ</sequence>
<evidence type="ECO:0000313" key="3">
    <source>
        <dbReference type="Proteomes" id="UP000250579"/>
    </source>
</evidence>
<proteinExistence type="predicted"/>
<name>A0A2Z5ACR3_9PSED</name>
<dbReference type="AlphaFoldDB" id="A0A2Z5ACR3"/>
<dbReference type="Proteomes" id="UP000250579">
    <property type="component" value="Chromosome"/>
</dbReference>
<evidence type="ECO:0000259" key="1">
    <source>
        <dbReference type="Pfam" id="PF14341"/>
    </source>
</evidence>
<feature type="domain" description="Type 4 fimbrial biogenesis protein PilX N-terminal" evidence="1">
    <location>
        <begin position="10"/>
        <end position="60"/>
    </location>
</feature>
<dbReference type="EMBL" id="CP022198">
    <property type="protein sequence ID" value="AXA67776.1"/>
    <property type="molecule type" value="Genomic_DNA"/>
</dbReference>
<dbReference type="RefSeq" id="WP_208691855.1">
    <property type="nucleotide sequence ID" value="NZ_CP022198.1"/>
</dbReference>
<dbReference type="Pfam" id="PF14341">
    <property type="entry name" value="PilX_N"/>
    <property type="match status" value="1"/>
</dbReference>